<accession>A0ABU8W646</accession>
<dbReference type="Proteomes" id="UP001363010">
    <property type="component" value="Unassembled WGS sequence"/>
</dbReference>
<dbReference type="RefSeq" id="WP_340366514.1">
    <property type="nucleotide sequence ID" value="NZ_JBBKZV010000022.1"/>
</dbReference>
<organism evidence="3 4">
    <name type="scientific">Variovorax humicola</name>
    <dbReference type="NCBI Taxonomy" id="1769758"/>
    <lineage>
        <taxon>Bacteria</taxon>
        <taxon>Pseudomonadati</taxon>
        <taxon>Pseudomonadota</taxon>
        <taxon>Betaproteobacteria</taxon>
        <taxon>Burkholderiales</taxon>
        <taxon>Comamonadaceae</taxon>
        <taxon>Variovorax</taxon>
    </lineage>
</organism>
<comment type="caution">
    <text evidence="3">The sequence shown here is derived from an EMBL/GenBank/DDBJ whole genome shotgun (WGS) entry which is preliminary data.</text>
</comment>
<proteinExistence type="predicted"/>
<feature type="region of interest" description="Disordered" evidence="1">
    <location>
        <begin position="51"/>
        <end position="73"/>
    </location>
</feature>
<evidence type="ECO:0000256" key="2">
    <source>
        <dbReference type="SAM" id="SignalP"/>
    </source>
</evidence>
<keyword evidence="2" id="KW-0732">Signal</keyword>
<feature type="compositionally biased region" description="Polar residues" evidence="1">
    <location>
        <begin position="51"/>
        <end position="60"/>
    </location>
</feature>
<gene>
    <name evidence="3" type="ORF">WKW80_26260</name>
</gene>
<feature type="chain" id="PRO_5046709639" evidence="2">
    <location>
        <begin position="26"/>
        <end position="124"/>
    </location>
</feature>
<dbReference type="EMBL" id="JBBKZV010000022">
    <property type="protein sequence ID" value="MEJ8825485.1"/>
    <property type="molecule type" value="Genomic_DNA"/>
</dbReference>
<name>A0ABU8W646_9BURK</name>
<reference evidence="3 4" key="1">
    <citation type="submission" date="2024-03" db="EMBL/GenBank/DDBJ databases">
        <title>Novel species of the genus Variovorax.</title>
        <authorList>
            <person name="Liu Q."/>
            <person name="Xin Y.-H."/>
        </authorList>
    </citation>
    <scope>NUCLEOTIDE SEQUENCE [LARGE SCALE GENOMIC DNA]</scope>
    <source>
        <strain evidence="3 4">KACC 18501</strain>
    </source>
</reference>
<protein>
    <submittedName>
        <fullName evidence="3">DUF4148 domain-containing protein</fullName>
    </submittedName>
</protein>
<evidence type="ECO:0000313" key="3">
    <source>
        <dbReference type="EMBL" id="MEJ8825485.1"/>
    </source>
</evidence>
<sequence length="124" mass="13003">MKAASLLAAAAFAVLGLIAATGVQAETYQGVQAPLSGLNRADVQGEAMRTAWSSDQNVTRGSRGPETVAVSGQRSVVQDEAIRAAAAPDQNVNVSSRVNSKLVSTLRNPVDVRAEIARRNLTRM</sequence>
<evidence type="ECO:0000313" key="4">
    <source>
        <dbReference type="Proteomes" id="UP001363010"/>
    </source>
</evidence>
<feature type="signal peptide" evidence="2">
    <location>
        <begin position="1"/>
        <end position="25"/>
    </location>
</feature>
<evidence type="ECO:0000256" key="1">
    <source>
        <dbReference type="SAM" id="MobiDB-lite"/>
    </source>
</evidence>
<keyword evidence="4" id="KW-1185">Reference proteome</keyword>